<evidence type="ECO:0000313" key="3">
    <source>
        <dbReference type="Proteomes" id="UP001501588"/>
    </source>
</evidence>
<accession>A0ABP3Q4K9</accession>
<protein>
    <submittedName>
        <fullName evidence="2">Uncharacterized protein</fullName>
    </submittedName>
</protein>
<reference evidence="3" key="1">
    <citation type="journal article" date="2019" name="Int. J. Syst. Evol. Microbiol.">
        <title>The Global Catalogue of Microorganisms (GCM) 10K type strain sequencing project: providing services to taxonomists for standard genome sequencing and annotation.</title>
        <authorList>
            <consortium name="The Broad Institute Genomics Platform"/>
            <consortium name="The Broad Institute Genome Sequencing Center for Infectious Disease"/>
            <person name="Wu L."/>
            <person name="Ma J."/>
        </authorList>
    </citation>
    <scope>NUCLEOTIDE SEQUENCE [LARGE SCALE GENOMIC DNA]</scope>
    <source>
        <strain evidence="3">JCM 9933</strain>
    </source>
</reference>
<feature type="compositionally biased region" description="Basic and acidic residues" evidence="1">
    <location>
        <begin position="31"/>
        <end position="42"/>
    </location>
</feature>
<keyword evidence="3" id="KW-1185">Reference proteome</keyword>
<sequence length="85" mass="8977">MDAGAGGEDQRAGGGGGEGLHGAFLPSSPGEHSRARTRRAESEPAASRPEDQAAIALRGNTRGANHRSGKRQARFRPTTMKRKRV</sequence>
<gene>
    <name evidence="2" type="ORF">GCM10009416_17800</name>
</gene>
<evidence type="ECO:0000256" key="1">
    <source>
        <dbReference type="SAM" id="MobiDB-lite"/>
    </source>
</evidence>
<dbReference type="Proteomes" id="UP001501588">
    <property type="component" value="Unassembled WGS sequence"/>
</dbReference>
<feature type="region of interest" description="Disordered" evidence="1">
    <location>
        <begin position="1"/>
        <end position="85"/>
    </location>
</feature>
<feature type="compositionally biased region" description="Basic residues" evidence="1">
    <location>
        <begin position="64"/>
        <end position="85"/>
    </location>
</feature>
<name>A0ABP3Q4K9_9PROT</name>
<dbReference type="EMBL" id="BAAAFZ010000019">
    <property type="protein sequence ID" value="GAA0579824.1"/>
    <property type="molecule type" value="Genomic_DNA"/>
</dbReference>
<feature type="compositionally biased region" description="Gly residues" evidence="1">
    <location>
        <begin position="1"/>
        <end position="20"/>
    </location>
</feature>
<comment type="caution">
    <text evidence="2">The sequence shown here is derived from an EMBL/GenBank/DDBJ whole genome shotgun (WGS) entry which is preliminary data.</text>
</comment>
<evidence type="ECO:0000313" key="2">
    <source>
        <dbReference type="EMBL" id="GAA0579824.1"/>
    </source>
</evidence>
<proteinExistence type="predicted"/>
<organism evidence="2 3">
    <name type="scientific">Craurococcus roseus</name>
    <dbReference type="NCBI Taxonomy" id="77585"/>
    <lineage>
        <taxon>Bacteria</taxon>
        <taxon>Pseudomonadati</taxon>
        <taxon>Pseudomonadota</taxon>
        <taxon>Alphaproteobacteria</taxon>
        <taxon>Acetobacterales</taxon>
        <taxon>Acetobacteraceae</taxon>
        <taxon>Craurococcus</taxon>
    </lineage>
</organism>